<sequence length="276" mass="32637">MIVFFENLRIGYYPNIQQLKIQNSLHRFFNRTCAEIKTEGSYNDFKLIDFCVVCYMFSEFYFERSLEDFKLSTRFETGVNVDCGGYKPMEIMQRYNSYQAGTSIVDFQTIEPYGSRIEKPTTRKVFLSDYQLKSYDKAVESKLSGRNLLRYEIVYGQIRKIRSVLGTQEINLGTLCKWENWKLLGDYLVETYSRIKKLPLITSSKLTIEEINMIHAVSNKHLRKDLSTNLSRHYYSKYLNECKTVYNRISVLEDNYHEVMHKKIADKVKLLYTNGN</sequence>
<gene>
    <name evidence="1" type="ORF">ACFSAH_10110</name>
</gene>
<proteinExistence type="predicted"/>
<keyword evidence="2" id="KW-1185">Reference proteome</keyword>
<organism evidence="1 2">
    <name type="scientific">Pseudopedobacter beijingensis</name>
    <dbReference type="NCBI Taxonomy" id="1207056"/>
    <lineage>
        <taxon>Bacteria</taxon>
        <taxon>Pseudomonadati</taxon>
        <taxon>Bacteroidota</taxon>
        <taxon>Sphingobacteriia</taxon>
        <taxon>Sphingobacteriales</taxon>
        <taxon>Sphingobacteriaceae</taxon>
        <taxon>Pseudopedobacter</taxon>
    </lineage>
</organism>
<accession>A0ABW4IE68</accession>
<comment type="caution">
    <text evidence="1">The sequence shown here is derived from an EMBL/GenBank/DDBJ whole genome shotgun (WGS) entry which is preliminary data.</text>
</comment>
<evidence type="ECO:0000313" key="2">
    <source>
        <dbReference type="Proteomes" id="UP001597118"/>
    </source>
</evidence>
<dbReference type="Proteomes" id="UP001597118">
    <property type="component" value="Unassembled WGS sequence"/>
</dbReference>
<evidence type="ECO:0000313" key="1">
    <source>
        <dbReference type="EMBL" id="MFD1630232.1"/>
    </source>
</evidence>
<reference evidence="2" key="1">
    <citation type="journal article" date="2019" name="Int. J. Syst. Evol. Microbiol.">
        <title>The Global Catalogue of Microorganisms (GCM) 10K type strain sequencing project: providing services to taxonomists for standard genome sequencing and annotation.</title>
        <authorList>
            <consortium name="The Broad Institute Genomics Platform"/>
            <consortium name="The Broad Institute Genome Sequencing Center for Infectious Disease"/>
            <person name="Wu L."/>
            <person name="Ma J."/>
        </authorList>
    </citation>
    <scope>NUCLEOTIDE SEQUENCE [LARGE SCALE GENOMIC DNA]</scope>
    <source>
        <strain evidence="2">CCUG 53762</strain>
    </source>
</reference>
<dbReference type="EMBL" id="JBHUDG010000015">
    <property type="protein sequence ID" value="MFD1630232.1"/>
    <property type="molecule type" value="Genomic_DNA"/>
</dbReference>
<dbReference type="RefSeq" id="WP_379662608.1">
    <property type="nucleotide sequence ID" value="NZ_JBHUDG010000015.1"/>
</dbReference>
<name>A0ABW4IE68_9SPHI</name>
<protein>
    <submittedName>
        <fullName evidence="1">Uncharacterized protein</fullName>
    </submittedName>
</protein>